<dbReference type="InterPro" id="IPR012336">
    <property type="entry name" value="Thioredoxin-like_fold"/>
</dbReference>
<dbReference type="Gene3D" id="3.40.30.10">
    <property type="entry name" value="Glutaredoxin"/>
    <property type="match status" value="1"/>
</dbReference>
<protein>
    <recommendedName>
        <fullName evidence="1">Thiol:disulfide interchange protein</fullName>
    </recommendedName>
</protein>
<keyword evidence="1" id="KW-0574">Periplasm</keyword>
<dbReference type="PANTHER" id="PTHR35272:SF4">
    <property type="entry name" value="THIOL:DISULFIDE INTERCHANGE PROTEIN DSBG"/>
    <property type="match status" value="1"/>
</dbReference>
<name>A0A0A0MA99_9GAMM</name>
<evidence type="ECO:0000313" key="4">
    <source>
        <dbReference type="Proteomes" id="UP000030003"/>
    </source>
</evidence>
<dbReference type="OrthoDB" id="5298214at2"/>
<evidence type="ECO:0000313" key="3">
    <source>
        <dbReference type="EMBL" id="KGO99244.1"/>
    </source>
</evidence>
<dbReference type="Proteomes" id="UP000030003">
    <property type="component" value="Unassembled WGS sequence"/>
</dbReference>
<dbReference type="InterPro" id="IPR009094">
    <property type="entry name" value="DiS-bond_isomerase_DsbC/G_N_sf"/>
</dbReference>
<keyword evidence="1" id="KW-0676">Redox-active center</keyword>
<dbReference type="InterPro" id="IPR051470">
    <property type="entry name" value="Thiol:disulfide_interchange"/>
</dbReference>
<dbReference type="EMBL" id="AVBH01000025">
    <property type="protein sequence ID" value="KGO99244.1"/>
    <property type="molecule type" value="Genomic_DNA"/>
</dbReference>
<dbReference type="Gene3D" id="3.10.450.70">
    <property type="entry name" value="Disulphide bond isomerase, DsbC/G, N-terminal"/>
    <property type="match status" value="1"/>
</dbReference>
<keyword evidence="1" id="KW-0732">Signal</keyword>
<keyword evidence="4" id="KW-1185">Reference proteome</keyword>
<organism evidence="3 4">
    <name type="scientific">Lysobacter defluvii IMMIB APB-9 = DSM 18482</name>
    <dbReference type="NCBI Taxonomy" id="1385515"/>
    <lineage>
        <taxon>Bacteria</taxon>
        <taxon>Pseudomonadati</taxon>
        <taxon>Pseudomonadota</taxon>
        <taxon>Gammaproteobacteria</taxon>
        <taxon>Lysobacterales</taxon>
        <taxon>Lysobacteraceae</taxon>
        <taxon>Novilysobacter</taxon>
    </lineage>
</organism>
<gene>
    <name evidence="3" type="ORF">N791_05760</name>
</gene>
<evidence type="ECO:0000256" key="1">
    <source>
        <dbReference type="RuleBase" id="RU364038"/>
    </source>
</evidence>
<dbReference type="PANTHER" id="PTHR35272">
    <property type="entry name" value="THIOL:DISULFIDE INTERCHANGE PROTEIN DSBC-RELATED"/>
    <property type="match status" value="1"/>
</dbReference>
<dbReference type="RefSeq" id="WP_036136321.1">
    <property type="nucleotide sequence ID" value="NZ_AUHT01000006.1"/>
</dbReference>
<dbReference type="eggNOG" id="COG1651">
    <property type="taxonomic scope" value="Bacteria"/>
</dbReference>
<dbReference type="GO" id="GO:0042597">
    <property type="term" value="C:periplasmic space"/>
    <property type="evidence" value="ECO:0007669"/>
    <property type="project" value="UniProtKB-SubCell"/>
</dbReference>
<dbReference type="AlphaFoldDB" id="A0A0A0MA99"/>
<dbReference type="SUPFAM" id="SSF52833">
    <property type="entry name" value="Thioredoxin-like"/>
    <property type="match status" value="1"/>
</dbReference>
<comment type="similarity">
    <text evidence="1">Belongs to the thioredoxin family. DsbC subfamily.</text>
</comment>
<proteinExistence type="inferred from homology"/>
<reference evidence="3 4" key="1">
    <citation type="submission" date="2013-08" db="EMBL/GenBank/DDBJ databases">
        <title>Genomic analysis of Lysobacter defluvii.</title>
        <authorList>
            <person name="Wang Q."/>
            <person name="Wang G."/>
        </authorList>
    </citation>
    <scope>NUCLEOTIDE SEQUENCE [LARGE SCALE GENOMIC DNA]</scope>
    <source>
        <strain evidence="3 4">IMMIB APB-9</strain>
    </source>
</reference>
<comment type="caution">
    <text evidence="3">The sequence shown here is derived from an EMBL/GenBank/DDBJ whole genome shotgun (WGS) entry which is preliminary data.</text>
</comment>
<feature type="domain" description="Thioredoxin-like fold" evidence="2">
    <location>
        <begin position="129"/>
        <end position="251"/>
    </location>
</feature>
<feature type="signal peptide" evidence="1">
    <location>
        <begin position="1"/>
        <end position="24"/>
    </location>
</feature>
<dbReference type="InterPro" id="IPR033954">
    <property type="entry name" value="DiS-bond_Isoase_DsbC/G"/>
</dbReference>
<dbReference type="Pfam" id="PF13098">
    <property type="entry name" value="Thioredoxin_2"/>
    <property type="match status" value="1"/>
</dbReference>
<dbReference type="PROSITE" id="PS51257">
    <property type="entry name" value="PROKAR_LIPOPROTEIN"/>
    <property type="match status" value="1"/>
</dbReference>
<dbReference type="CDD" id="cd03020">
    <property type="entry name" value="DsbA_DsbC_DsbG"/>
    <property type="match status" value="1"/>
</dbReference>
<evidence type="ECO:0000259" key="2">
    <source>
        <dbReference type="Pfam" id="PF13098"/>
    </source>
</evidence>
<dbReference type="InterPro" id="IPR036249">
    <property type="entry name" value="Thioredoxin-like_sf"/>
</dbReference>
<comment type="function">
    <text evidence="1">Required for disulfide bond formation in some periplasmic proteins. Acts by transferring its disulfide bond to other proteins and is reduced in the process.</text>
</comment>
<dbReference type="SUPFAM" id="SSF54423">
    <property type="entry name" value="DsbC/DsbG N-terminal domain-like"/>
    <property type="match status" value="1"/>
</dbReference>
<accession>A0A0A0MA99</accession>
<feature type="chain" id="PRO_5010002400" description="Thiol:disulfide interchange protein" evidence="1">
    <location>
        <begin position="25"/>
        <end position="262"/>
    </location>
</feature>
<comment type="subcellular location">
    <subcellularLocation>
        <location evidence="1">Periplasm</location>
    </subcellularLocation>
</comment>
<dbReference type="STRING" id="1385515.GCA_000423325_01256"/>
<sequence>MTHYKLTSALLALALVGTASCSHAEEPGSGEPRPRVIETVEAHGLEVLGEFEAPGGLRGFASLAGGQQPVAVYVTPDGDHAMVGTLVNADGEDVGQPHLQRLVAKPMTERIWAQLEDSHWVADGPDDAARVVYTFSDPNCPYCNRFWEAARPWVEAGKVQLRHVMVGVIRPDSINKAAAILAAPSPEAMLARNERDFSRGGIQGVATVPQRARTQLDANQRLMHELGFQGTPGILFQDAEGVIQRRAGMPAPGDLPNVLGPR</sequence>
<dbReference type="NCBIfam" id="NF008657">
    <property type="entry name" value="PRK11657.1"/>
    <property type="match status" value="1"/>
</dbReference>